<accession>A0ABD0LVB7</accession>
<keyword evidence="2" id="KW-1185">Reference proteome</keyword>
<dbReference type="Proteomes" id="UP001519460">
    <property type="component" value="Unassembled WGS sequence"/>
</dbReference>
<evidence type="ECO:0000313" key="2">
    <source>
        <dbReference type="Proteomes" id="UP001519460"/>
    </source>
</evidence>
<gene>
    <name evidence="1" type="ORF">BaRGS_00005123</name>
</gene>
<dbReference type="EMBL" id="JACVVK020000019">
    <property type="protein sequence ID" value="KAK7503584.1"/>
    <property type="molecule type" value="Genomic_DNA"/>
</dbReference>
<organism evidence="1 2">
    <name type="scientific">Batillaria attramentaria</name>
    <dbReference type="NCBI Taxonomy" id="370345"/>
    <lineage>
        <taxon>Eukaryota</taxon>
        <taxon>Metazoa</taxon>
        <taxon>Spiralia</taxon>
        <taxon>Lophotrochozoa</taxon>
        <taxon>Mollusca</taxon>
        <taxon>Gastropoda</taxon>
        <taxon>Caenogastropoda</taxon>
        <taxon>Sorbeoconcha</taxon>
        <taxon>Cerithioidea</taxon>
        <taxon>Batillariidae</taxon>
        <taxon>Batillaria</taxon>
    </lineage>
</organism>
<dbReference type="AlphaFoldDB" id="A0ABD0LVB7"/>
<protein>
    <submittedName>
        <fullName evidence="1">Uncharacterized protein</fullName>
    </submittedName>
</protein>
<reference evidence="1 2" key="1">
    <citation type="journal article" date="2023" name="Sci. Data">
        <title>Genome assembly of the Korean intertidal mud-creeper Batillaria attramentaria.</title>
        <authorList>
            <person name="Patra A.K."/>
            <person name="Ho P.T."/>
            <person name="Jun S."/>
            <person name="Lee S.J."/>
            <person name="Kim Y."/>
            <person name="Won Y.J."/>
        </authorList>
    </citation>
    <scope>NUCLEOTIDE SEQUENCE [LARGE SCALE GENOMIC DNA]</scope>
    <source>
        <strain evidence="1">Wonlab-2016</strain>
    </source>
</reference>
<sequence>MPDRLFSRLQMTGTTLAFCGADQQTGGMLRTPRVAGPAWKQRRQSNNAGYEFGTLRMPDGSSDARARSLWTGASTQEACLIANGHGHRWPADREDNPVKPDLPS</sequence>
<comment type="caution">
    <text evidence="1">The sequence shown here is derived from an EMBL/GenBank/DDBJ whole genome shotgun (WGS) entry which is preliminary data.</text>
</comment>
<evidence type="ECO:0000313" key="1">
    <source>
        <dbReference type="EMBL" id="KAK7503584.1"/>
    </source>
</evidence>
<name>A0ABD0LVB7_9CAEN</name>
<proteinExistence type="predicted"/>